<dbReference type="SUPFAM" id="SSF56672">
    <property type="entry name" value="DNA/RNA polymerases"/>
    <property type="match status" value="1"/>
</dbReference>
<sequence length="467" mass="52322">MWTPQCDRAFGELKAALISAPVLIRPDPGKPFVLITDWQSEAISAILAQVGPDGLEHVVEYASKTVPTCKRNYATPTGECCAALWGISHFRAYLYGQKFTLVTDHEPLLALKKSKDYSGMIGRWATILQSMDFDIRHRKHERHGNADELTRLHQPEKVLKTEEVILWNEPEEESGTRYGQVTWTRTSEQPACIEYLELLILQVWRTDVEGDLLGFLFGSVRPGHRQPIVQELIVPLAQLADDLPLDIVSQSDDSPAPHIITRTLALYLQWTASLEEPGSDSTLPSQQEYLKPYGIIDRSFYPKEPEALEEEEEATEGEGDVDEETSEEGSYSEYSEREQSEEEEELEEEEDEEEEAGSEWEDLPEKVVHTGTEAKNPEAARRREEIVVEKSQLEFASEASPCLNDDPTKDPEPPEPEDGGSATAGPSTSRRRRSRSPSPSTPARPPVRPRTDAGNRPSSPVIIPPSP</sequence>
<proteinExistence type="predicted"/>
<feature type="domain" description="Reverse transcriptase/retrotransposon-derived protein RNase H-like" evidence="3">
    <location>
        <begin position="2"/>
        <end position="101"/>
    </location>
</feature>
<dbReference type="Gene3D" id="3.10.20.370">
    <property type="match status" value="1"/>
</dbReference>
<dbReference type="PANTHER" id="PTHR37984:SF5">
    <property type="entry name" value="PROTEIN NYNRIN-LIKE"/>
    <property type="match status" value="1"/>
</dbReference>
<dbReference type="Gramene" id="GBG63439">
    <property type="protein sequence ID" value="GBG63439"/>
    <property type="gene ID" value="CBR_g38059"/>
</dbReference>
<feature type="compositionally biased region" description="Acidic residues" evidence="2">
    <location>
        <begin position="307"/>
        <end position="327"/>
    </location>
</feature>
<comment type="caution">
    <text evidence="4">The sequence shown here is derived from an EMBL/GenBank/DDBJ whole genome shotgun (WGS) entry which is preliminary data.</text>
</comment>
<keyword evidence="1" id="KW-0511">Multifunctional enzyme</keyword>
<gene>
    <name evidence="4" type="ORF">CBR_g38059</name>
</gene>
<name>A0A388K059_CHABU</name>
<keyword evidence="5" id="KW-1185">Reference proteome</keyword>
<organism evidence="4 5">
    <name type="scientific">Chara braunii</name>
    <name type="common">Braun's stonewort</name>
    <dbReference type="NCBI Taxonomy" id="69332"/>
    <lineage>
        <taxon>Eukaryota</taxon>
        <taxon>Viridiplantae</taxon>
        <taxon>Streptophyta</taxon>
        <taxon>Charophyceae</taxon>
        <taxon>Charales</taxon>
        <taxon>Characeae</taxon>
        <taxon>Chara</taxon>
    </lineage>
</organism>
<feature type="compositionally biased region" description="Basic and acidic residues" evidence="2">
    <location>
        <begin position="375"/>
        <end position="392"/>
    </location>
</feature>
<dbReference type="AlphaFoldDB" id="A0A388K059"/>
<reference evidence="4 5" key="1">
    <citation type="journal article" date="2018" name="Cell">
        <title>The Chara Genome: Secondary Complexity and Implications for Plant Terrestrialization.</title>
        <authorList>
            <person name="Nishiyama T."/>
            <person name="Sakayama H."/>
            <person name="Vries J.D."/>
            <person name="Buschmann H."/>
            <person name="Saint-Marcoux D."/>
            <person name="Ullrich K.K."/>
            <person name="Haas F.B."/>
            <person name="Vanderstraeten L."/>
            <person name="Becker D."/>
            <person name="Lang D."/>
            <person name="Vosolsobe S."/>
            <person name="Rombauts S."/>
            <person name="Wilhelmsson P.K.I."/>
            <person name="Janitza P."/>
            <person name="Kern R."/>
            <person name="Heyl A."/>
            <person name="Rumpler F."/>
            <person name="Villalobos L.I.A.C."/>
            <person name="Clay J.M."/>
            <person name="Skokan R."/>
            <person name="Toyoda A."/>
            <person name="Suzuki Y."/>
            <person name="Kagoshima H."/>
            <person name="Schijlen E."/>
            <person name="Tajeshwar N."/>
            <person name="Catarino B."/>
            <person name="Hetherington A.J."/>
            <person name="Saltykova A."/>
            <person name="Bonnot C."/>
            <person name="Breuninger H."/>
            <person name="Symeonidi A."/>
            <person name="Radhakrishnan G.V."/>
            <person name="Van Nieuwerburgh F."/>
            <person name="Deforce D."/>
            <person name="Chang C."/>
            <person name="Karol K.G."/>
            <person name="Hedrich R."/>
            <person name="Ulvskov P."/>
            <person name="Glockner G."/>
            <person name="Delwiche C.F."/>
            <person name="Petrasek J."/>
            <person name="Van de Peer Y."/>
            <person name="Friml J."/>
            <person name="Beilby M."/>
            <person name="Dolan L."/>
            <person name="Kohara Y."/>
            <person name="Sugano S."/>
            <person name="Fujiyama A."/>
            <person name="Delaux P.-M."/>
            <person name="Quint M."/>
            <person name="TheiBen G."/>
            <person name="Hagemann M."/>
            <person name="Harholt J."/>
            <person name="Dunand C."/>
            <person name="Zachgo S."/>
            <person name="Langdale J."/>
            <person name="Maumus F."/>
            <person name="Straeten D.V.D."/>
            <person name="Gould S.B."/>
            <person name="Rensing S.A."/>
        </authorList>
    </citation>
    <scope>NUCLEOTIDE SEQUENCE [LARGE SCALE GENOMIC DNA]</scope>
    <source>
        <strain evidence="4 5">S276</strain>
    </source>
</reference>
<evidence type="ECO:0000313" key="4">
    <source>
        <dbReference type="EMBL" id="GBG63439.1"/>
    </source>
</evidence>
<evidence type="ECO:0000313" key="5">
    <source>
        <dbReference type="Proteomes" id="UP000265515"/>
    </source>
</evidence>
<dbReference type="CDD" id="cd09274">
    <property type="entry name" value="RNase_HI_RT_Ty3"/>
    <property type="match status" value="1"/>
</dbReference>
<evidence type="ECO:0000259" key="3">
    <source>
        <dbReference type="Pfam" id="PF17919"/>
    </source>
</evidence>
<evidence type="ECO:0000256" key="1">
    <source>
        <dbReference type="ARBA" id="ARBA00023268"/>
    </source>
</evidence>
<evidence type="ECO:0000256" key="2">
    <source>
        <dbReference type="SAM" id="MobiDB-lite"/>
    </source>
</evidence>
<dbReference type="InterPro" id="IPR043502">
    <property type="entry name" value="DNA/RNA_pol_sf"/>
</dbReference>
<accession>A0A388K059</accession>
<dbReference type="Proteomes" id="UP000265515">
    <property type="component" value="Unassembled WGS sequence"/>
</dbReference>
<feature type="compositionally biased region" description="Pro residues" evidence="2">
    <location>
        <begin position="439"/>
        <end position="448"/>
    </location>
</feature>
<dbReference type="PANTHER" id="PTHR37984">
    <property type="entry name" value="PROTEIN CBG26694"/>
    <property type="match status" value="1"/>
</dbReference>
<dbReference type="Pfam" id="PF17919">
    <property type="entry name" value="RT_RNaseH_2"/>
    <property type="match status" value="1"/>
</dbReference>
<dbReference type="EMBL" id="BFEA01000039">
    <property type="protein sequence ID" value="GBG63439.1"/>
    <property type="molecule type" value="Genomic_DNA"/>
</dbReference>
<dbReference type="InterPro" id="IPR050951">
    <property type="entry name" value="Retrovirus_Pol_polyprotein"/>
</dbReference>
<dbReference type="GO" id="GO:0003824">
    <property type="term" value="F:catalytic activity"/>
    <property type="evidence" value="ECO:0007669"/>
    <property type="project" value="UniProtKB-KW"/>
</dbReference>
<feature type="region of interest" description="Disordered" evidence="2">
    <location>
        <begin position="306"/>
        <end position="467"/>
    </location>
</feature>
<protein>
    <recommendedName>
        <fullName evidence="3">Reverse transcriptase/retrotransposon-derived protein RNase H-like domain-containing protein</fullName>
    </recommendedName>
</protein>
<feature type="compositionally biased region" description="Acidic residues" evidence="2">
    <location>
        <begin position="339"/>
        <end position="362"/>
    </location>
</feature>
<dbReference type="InterPro" id="IPR041577">
    <property type="entry name" value="RT_RNaseH_2"/>
</dbReference>
<dbReference type="OrthoDB" id="2662456at2759"/>